<keyword evidence="4 6" id="KW-1133">Transmembrane helix</keyword>
<evidence type="ECO:0000256" key="6">
    <source>
        <dbReference type="RuleBase" id="RU365021"/>
    </source>
</evidence>
<gene>
    <name evidence="7" type="ORF">FAZ69_32190</name>
</gene>
<proteinExistence type="inferred from homology"/>
<keyword evidence="6" id="KW-0135">Cellulose biosynthesis</keyword>
<name>A0A4U1HDY3_9BURK</name>
<sequence length="767" mass="81180">MTFPISLRVFVCVWFALAAGSASAAYASDAGTAKAPAGATPPAALADAPNAPVPLATLGNLPGPMRLSGEAGSGALSVPVSAREQVRSATLHLVATNSVALLNARSALAVRVNDRTIAQMQLSPRQPELTADIRIPADLLRAGYNTLAFSVAQHSTENCEDPDSPELWTEIDTSASTLQVQTELKPLAPMLSDLDGLIDPKEAHAGSIAIVAAAHPKSDLQLESGALLAEGVALRLRYLVAHPKVQDAHQGAGGGVLPGMALGSLAGADVLLFGTRDALRPYLDPRVAAHIGGAFLGIYPKPDDPRHFVLVVSGADDAQVALAARAFAHAELPQPRRNEMTVNAFDEARIGRYAAHGVVSGTQPHSFKELGFTSRTLGAADRIELGVTLPADIYAPEDAQVMLDLNFTEGAKMRQDSVLGIYLNNRFEQVIALDQQQGAVLRHYRVSIPLRSFRPGANVLSLRPILVPLVSDHCMLRETRNLQLTVFDDSSLKLPPASHFTTLPDLQRFAQSVFPYAVKPDGADLALQVAARDNDTLAAAWTLMGKLAQKQGWPLTAAQVTAGGVEPGRQEILVGGAGGLSHAAWSGAPWEPGRVMTVAYDPGAQAAAAGGRDDAGLWQSLRTRFGGSERDGAPPSESMLSADTTLSRQLLVMQYRGSAGNTVTLFTAANPAELAEGVGRMVEPNDWDNLGGDVSLVSFDRPDVWTGRSGASYDFGGLSAYDRLGYELSSHPWWGYAALVGLLALLAALTAVLLRRRYRKHHAGSQD</sequence>
<comment type="subcellular location">
    <subcellularLocation>
        <location evidence="6">Cell inner membrane</location>
    </subcellularLocation>
    <subcellularLocation>
        <location evidence="1">Cell membrane</location>
        <topology evidence="1">Single-pass membrane protein</topology>
    </subcellularLocation>
</comment>
<dbReference type="EMBL" id="SWJE01000029">
    <property type="protein sequence ID" value="TKC78083.1"/>
    <property type="molecule type" value="Genomic_DNA"/>
</dbReference>
<evidence type="ECO:0000256" key="3">
    <source>
        <dbReference type="ARBA" id="ARBA00022692"/>
    </source>
</evidence>
<feature type="chain" id="PRO_5020818737" description="Cyclic di-GMP-binding protein" evidence="6">
    <location>
        <begin position="25"/>
        <end position="767"/>
    </location>
</feature>
<evidence type="ECO:0000313" key="8">
    <source>
        <dbReference type="Proteomes" id="UP000305539"/>
    </source>
</evidence>
<accession>A0A4U1HDY3</accession>
<dbReference type="PANTHER" id="PTHR39083:SF1">
    <property type="entry name" value="CYCLIC DI-GMP-BINDING PROTEIN"/>
    <property type="match status" value="1"/>
</dbReference>
<comment type="caution">
    <text evidence="7">The sequence shown here is derived from an EMBL/GenBank/DDBJ whole genome shotgun (WGS) entry which is preliminary data.</text>
</comment>
<keyword evidence="6" id="KW-0973">c-di-GMP</keyword>
<dbReference type="RefSeq" id="WP_136899394.1">
    <property type="nucleotide sequence ID" value="NZ_SWJE01000029.1"/>
</dbReference>
<dbReference type="AlphaFoldDB" id="A0A4U1HDY3"/>
<dbReference type="GO" id="GO:0005886">
    <property type="term" value="C:plasma membrane"/>
    <property type="evidence" value="ECO:0007669"/>
    <property type="project" value="UniProtKB-SubCell"/>
</dbReference>
<dbReference type="GO" id="GO:0006011">
    <property type="term" value="P:UDP-alpha-D-glucose metabolic process"/>
    <property type="evidence" value="ECO:0007669"/>
    <property type="project" value="InterPro"/>
</dbReference>
<reference evidence="7 8" key="1">
    <citation type="submission" date="2019-04" db="EMBL/GenBank/DDBJ databases">
        <title>Trinickia sp. 7GSK02, isolated from subtropical forest soil.</title>
        <authorList>
            <person name="Gao Z.-H."/>
            <person name="Qiu L.-H."/>
        </authorList>
    </citation>
    <scope>NUCLEOTIDE SEQUENCE [LARGE SCALE GENOMIC DNA]</scope>
    <source>
        <strain evidence="7 8">7GSK02</strain>
    </source>
</reference>
<comment type="similarity">
    <text evidence="6">Belongs to the AcsB/BcsB family.</text>
</comment>
<comment type="function">
    <text evidence="6">Binds the cellulose synthase activator, bis-(3'-5') cyclic diguanylic acid (c-di-GMP).</text>
</comment>
<evidence type="ECO:0000256" key="1">
    <source>
        <dbReference type="ARBA" id="ARBA00004162"/>
    </source>
</evidence>
<keyword evidence="6" id="KW-0732">Signal</keyword>
<protein>
    <recommendedName>
        <fullName evidence="6">Cyclic di-GMP-binding protein</fullName>
    </recommendedName>
    <alternativeName>
        <fullName evidence="6">Cellulose synthase regulatory subunit</fullName>
    </alternativeName>
</protein>
<dbReference type="Proteomes" id="UP000305539">
    <property type="component" value="Unassembled WGS sequence"/>
</dbReference>
<feature type="signal peptide" evidence="6">
    <location>
        <begin position="1"/>
        <end position="24"/>
    </location>
</feature>
<evidence type="ECO:0000256" key="4">
    <source>
        <dbReference type="ARBA" id="ARBA00022989"/>
    </source>
</evidence>
<dbReference type="UniPathway" id="UPA00694"/>
<evidence type="ECO:0000256" key="2">
    <source>
        <dbReference type="ARBA" id="ARBA00022475"/>
    </source>
</evidence>
<keyword evidence="6" id="KW-0997">Cell inner membrane</keyword>
<keyword evidence="5 6" id="KW-0472">Membrane</keyword>
<keyword evidence="3 6" id="KW-0812">Transmembrane</keyword>
<keyword evidence="2 6" id="KW-1003">Cell membrane</keyword>
<comment type="pathway">
    <text evidence="6">Glycan metabolism; bacterial cellulose biosynthesis.</text>
</comment>
<evidence type="ECO:0000256" key="5">
    <source>
        <dbReference type="ARBA" id="ARBA00023136"/>
    </source>
</evidence>
<comment type="subunit">
    <text evidence="6">Tightly associated with the cellulose synthase catalytic subunit.</text>
</comment>
<keyword evidence="8" id="KW-1185">Reference proteome</keyword>
<dbReference type="PANTHER" id="PTHR39083">
    <property type="entry name" value="CYCLIC DI-GMP-BINDING PROTEIN"/>
    <property type="match status" value="1"/>
</dbReference>
<organism evidence="7 8">
    <name type="scientific">Trinickia terrae</name>
    <dbReference type="NCBI Taxonomy" id="2571161"/>
    <lineage>
        <taxon>Bacteria</taxon>
        <taxon>Pseudomonadati</taxon>
        <taxon>Pseudomonadota</taxon>
        <taxon>Betaproteobacteria</taxon>
        <taxon>Burkholderiales</taxon>
        <taxon>Burkholderiaceae</taxon>
        <taxon>Trinickia</taxon>
    </lineage>
</organism>
<dbReference type="OrthoDB" id="9806702at2"/>
<dbReference type="GO" id="GO:0030244">
    <property type="term" value="P:cellulose biosynthetic process"/>
    <property type="evidence" value="ECO:0007669"/>
    <property type="project" value="UniProtKB-KW"/>
</dbReference>
<dbReference type="Pfam" id="PF03170">
    <property type="entry name" value="BcsB"/>
    <property type="match status" value="1"/>
</dbReference>
<feature type="transmembrane region" description="Helical" evidence="6">
    <location>
        <begin position="733"/>
        <end position="754"/>
    </location>
</feature>
<dbReference type="InterPro" id="IPR018513">
    <property type="entry name" value="Cell_synthase_bac"/>
</dbReference>
<dbReference type="Gene3D" id="2.60.120.260">
    <property type="entry name" value="Galactose-binding domain-like"/>
    <property type="match status" value="2"/>
</dbReference>
<evidence type="ECO:0000313" key="7">
    <source>
        <dbReference type="EMBL" id="TKC78083.1"/>
    </source>
</evidence>